<accession>A0ABX7GXR9</accession>
<sequence>MPWTNPTAPNLTDFITFCQGQGVTTVVLNPDSDYFQWSFNQAFVTCPYVPQVPSNIYVSAVYNLGLHLLIEMAQDQTGLAITSMVWANGLVTVTAAAATGYNAGQQFDAQIVGTAPAIYNGCFCMTVTGAETFTYQIESNPGAVTAVGMFNMLFFASARKAFELNQLVAGPVQSTGDQGTDTTLAVADFWKTLTLEDLDLIKTKWGRAYLSYAQKAGPTVVGIS</sequence>
<gene>
    <name evidence="1" type="ORF">ISN74_07950</name>
</gene>
<dbReference type="Proteomes" id="UP000663181">
    <property type="component" value="Chromosome"/>
</dbReference>
<protein>
    <submittedName>
        <fullName evidence="1">Uncharacterized protein</fullName>
    </submittedName>
</protein>
<name>A0ABX7GXR9_9GAMM</name>
<evidence type="ECO:0000313" key="1">
    <source>
        <dbReference type="EMBL" id="QRN55251.1"/>
    </source>
</evidence>
<organism evidence="1 2">
    <name type="scientific">Dyella caseinilytica</name>
    <dbReference type="NCBI Taxonomy" id="1849581"/>
    <lineage>
        <taxon>Bacteria</taxon>
        <taxon>Pseudomonadati</taxon>
        <taxon>Pseudomonadota</taxon>
        <taxon>Gammaproteobacteria</taxon>
        <taxon>Lysobacterales</taxon>
        <taxon>Rhodanobacteraceae</taxon>
        <taxon>Dyella</taxon>
    </lineage>
</organism>
<evidence type="ECO:0000313" key="2">
    <source>
        <dbReference type="Proteomes" id="UP000663181"/>
    </source>
</evidence>
<dbReference type="EMBL" id="CP064030">
    <property type="protein sequence ID" value="QRN55251.1"/>
    <property type="molecule type" value="Genomic_DNA"/>
</dbReference>
<dbReference type="RefSeq" id="WP_188798819.1">
    <property type="nucleotide sequence ID" value="NZ_BMIZ01000001.1"/>
</dbReference>
<proteinExistence type="predicted"/>
<reference evidence="1 2" key="1">
    <citation type="submission" date="2020-10" db="EMBL/GenBank/DDBJ databases">
        <title>Phylogeny of dyella-like bacteria.</title>
        <authorList>
            <person name="Fu J."/>
        </authorList>
    </citation>
    <scope>NUCLEOTIDE SEQUENCE [LARGE SCALE GENOMIC DNA]</scope>
    <source>
        <strain evidence="1 2">DHOB09</strain>
    </source>
</reference>
<keyword evidence="2" id="KW-1185">Reference proteome</keyword>